<name>A0A0A9G613_ARUDO</name>
<sequence length="84" mass="9149">MYFFISSFKQVSSALTLPLPLRCFLASFVPIGCSISPTVSGVAVMFLTSPASSNFLLFDLSRSSKTACYLGSSRSILQQWINVN</sequence>
<dbReference type="AlphaFoldDB" id="A0A0A9G613"/>
<evidence type="ECO:0000313" key="1">
    <source>
        <dbReference type="EMBL" id="JAE16083.1"/>
    </source>
</evidence>
<protein>
    <submittedName>
        <fullName evidence="1">Uncharacterized protein</fullName>
    </submittedName>
</protein>
<organism evidence="1">
    <name type="scientific">Arundo donax</name>
    <name type="common">Giant reed</name>
    <name type="synonym">Donax arundinaceus</name>
    <dbReference type="NCBI Taxonomy" id="35708"/>
    <lineage>
        <taxon>Eukaryota</taxon>
        <taxon>Viridiplantae</taxon>
        <taxon>Streptophyta</taxon>
        <taxon>Embryophyta</taxon>
        <taxon>Tracheophyta</taxon>
        <taxon>Spermatophyta</taxon>
        <taxon>Magnoliopsida</taxon>
        <taxon>Liliopsida</taxon>
        <taxon>Poales</taxon>
        <taxon>Poaceae</taxon>
        <taxon>PACMAD clade</taxon>
        <taxon>Arundinoideae</taxon>
        <taxon>Arundineae</taxon>
        <taxon>Arundo</taxon>
    </lineage>
</organism>
<dbReference type="EMBL" id="GBRH01181813">
    <property type="protein sequence ID" value="JAE16083.1"/>
    <property type="molecule type" value="Transcribed_RNA"/>
</dbReference>
<accession>A0A0A9G613</accession>
<reference evidence="1" key="1">
    <citation type="submission" date="2014-09" db="EMBL/GenBank/DDBJ databases">
        <authorList>
            <person name="Magalhaes I.L.F."/>
            <person name="Oliveira U."/>
            <person name="Santos F.R."/>
            <person name="Vidigal T.H.D.A."/>
            <person name="Brescovit A.D."/>
            <person name="Santos A.J."/>
        </authorList>
    </citation>
    <scope>NUCLEOTIDE SEQUENCE</scope>
    <source>
        <tissue evidence="1">Shoot tissue taken approximately 20 cm above the soil surface</tissue>
    </source>
</reference>
<reference evidence="1" key="2">
    <citation type="journal article" date="2015" name="Data Brief">
        <title>Shoot transcriptome of the giant reed, Arundo donax.</title>
        <authorList>
            <person name="Barrero R.A."/>
            <person name="Guerrero F.D."/>
            <person name="Moolhuijzen P."/>
            <person name="Goolsby J.A."/>
            <person name="Tidwell J."/>
            <person name="Bellgard S.E."/>
            <person name="Bellgard M.I."/>
        </authorList>
    </citation>
    <scope>NUCLEOTIDE SEQUENCE</scope>
    <source>
        <tissue evidence="1">Shoot tissue taken approximately 20 cm above the soil surface</tissue>
    </source>
</reference>
<proteinExistence type="predicted"/>